<dbReference type="InterPro" id="IPR050278">
    <property type="entry name" value="Serine_Prot_S9B/DPPIV"/>
</dbReference>
<feature type="region of interest" description="Disordered" evidence="1">
    <location>
        <begin position="132"/>
        <end position="153"/>
    </location>
</feature>
<organism evidence="3 4">
    <name type="scientific">Micromonospora fiedleri</name>
    <dbReference type="NCBI Taxonomy" id="1157498"/>
    <lineage>
        <taxon>Bacteria</taxon>
        <taxon>Bacillati</taxon>
        <taxon>Actinomycetota</taxon>
        <taxon>Actinomycetes</taxon>
        <taxon>Micromonosporales</taxon>
        <taxon>Micromonosporaceae</taxon>
        <taxon>Micromonospora</taxon>
    </lineage>
</organism>
<dbReference type="Gene3D" id="2.140.10.30">
    <property type="entry name" value="Dipeptidylpeptidase IV, N-terminal domain"/>
    <property type="match status" value="1"/>
</dbReference>
<dbReference type="Pfam" id="PF00930">
    <property type="entry name" value="DPPIV_N"/>
    <property type="match status" value="1"/>
</dbReference>
<dbReference type="PANTHER" id="PTHR11731:SF193">
    <property type="entry name" value="DIPEPTIDYL PEPTIDASE 9"/>
    <property type="match status" value="1"/>
</dbReference>
<dbReference type="PANTHER" id="PTHR11731">
    <property type="entry name" value="PROTEASE FAMILY S9B,C DIPEPTIDYL-PEPTIDASE IV-RELATED"/>
    <property type="match status" value="1"/>
</dbReference>
<keyword evidence="4" id="KW-1185">Reference proteome</keyword>
<evidence type="ECO:0000313" key="4">
    <source>
        <dbReference type="Proteomes" id="UP000661193"/>
    </source>
</evidence>
<feature type="non-terminal residue" evidence="3">
    <location>
        <position position="153"/>
    </location>
</feature>
<proteinExistence type="predicted"/>
<dbReference type="SUPFAM" id="SSF82171">
    <property type="entry name" value="DPP6 N-terminal domain-like"/>
    <property type="match status" value="1"/>
</dbReference>
<feature type="domain" description="Dipeptidylpeptidase IV N-terminal" evidence="2">
    <location>
        <begin position="14"/>
        <end position="138"/>
    </location>
</feature>
<dbReference type="RefSeq" id="WP_203224677.1">
    <property type="nucleotide sequence ID" value="NZ_JAETXL010000069.1"/>
</dbReference>
<protein>
    <submittedName>
        <fullName evidence="3">DPP IV N-terminal domain-containing protein</fullName>
    </submittedName>
</protein>
<evidence type="ECO:0000256" key="1">
    <source>
        <dbReference type="SAM" id="MobiDB-lite"/>
    </source>
</evidence>
<dbReference type="EMBL" id="JAETXL010000069">
    <property type="protein sequence ID" value="MBL6280512.1"/>
    <property type="molecule type" value="Genomic_DNA"/>
</dbReference>
<accession>A0ABS1UVW9</accession>
<sequence>GDVIEVPAVGPVLDPRPDPTGQRLAYVTDEAEGVRRCQLRVVDADGTDSILAGEDSGVVWGLAEHIAAEEFRRHRGYWLAPDGRSVLAARVDESRLPHWHLHDPAQPTSPPTSVAYPVAGRPNAEGSLHLLDLDGGRVDGRGDRETYQAWSGK</sequence>
<reference evidence="3 4" key="1">
    <citation type="submission" date="2021-01" db="EMBL/GenBank/DDBJ databases">
        <title>Genome sequencing of Micromonospora fiedleri MG-37.</title>
        <authorList>
            <person name="Moreland P.E.J."/>
            <person name="Stach J.E.M."/>
        </authorList>
    </citation>
    <scope>NUCLEOTIDE SEQUENCE [LARGE SCALE GENOMIC DNA]</scope>
    <source>
        <strain evidence="3 4">MG-37</strain>
    </source>
</reference>
<feature type="compositionally biased region" description="Basic and acidic residues" evidence="1">
    <location>
        <begin position="132"/>
        <end position="146"/>
    </location>
</feature>
<name>A0ABS1UVW9_9ACTN</name>
<evidence type="ECO:0000313" key="3">
    <source>
        <dbReference type="EMBL" id="MBL6280512.1"/>
    </source>
</evidence>
<gene>
    <name evidence="3" type="ORF">JMF97_30685</name>
</gene>
<evidence type="ECO:0000259" key="2">
    <source>
        <dbReference type="Pfam" id="PF00930"/>
    </source>
</evidence>
<feature type="region of interest" description="Disordered" evidence="1">
    <location>
        <begin position="1"/>
        <end position="20"/>
    </location>
</feature>
<comment type="caution">
    <text evidence="3">The sequence shown here is derived from an EMBL/GenBank/DDBJ whole genome shotgun (WGS) entry which is preliminary data.</text>
</comment>
<dbReference type="Proteomes" id="UP000661193">
    <property type="component" value="Unassembled WGS sequence"/>
</dbReference>
<dbReference type="InterPro" id="IPR002469">
    <property type="entry name" value="Peptidase_S9B_N"/>
</dbReference>
<feature type="non-terminal residue" evidence="3">
    <location>
        <position position="1"/>
    </location>
</feature>